<dbReference type="RefSeq" id="WP_036204850.1">
    <property type="nucleotide sequence ID" value="NZ_BJNS01000082.1"/>
</dbReference>
<dbReference type="SUPFAM" id="SSF47413">
    <property type="entry name" value="lambda repressor-like DNA-binding domains"/>
    <property type="match status" value="1"/>
</dbReference>
<dbReference type="GO" id="GO:0003677">
    <property type="term" value="F:DNA binding"/>
    <property type="evidence" value="ECO:0007669"/>
    <property type="project" value="UniProtKB-KW"/>
</dbReference>
<dbReference type="InterPro" id="IPR001387">
    <property type="entry name" value="Cro/C1-type_HTH"/>
</dbReference>
<evidence type="ECO:0000259" key="2">
    <source>
        <dbReference type="PROSITE" id="PS50943"/>
    </source>
</evidence>
<dbReference type="CDD" id="cd00093">
    <property type="entry name" value="HTH_XRE"/>
    <property type="match status" value="1"/>
</dbReference>
<gene>
    <name evidence="3" type="ORF">LS41612_19845</name>
    <name evidence="4" type="ORF">NCTC10338_00701</name>
</gene>
<dbReference type="PANTHER" id="PTHR46558">
    <property type="entry name" value="TRACRIPTIONAL REGULATORY PROTEIN-RELATED-RELATED"/>
    <property type="match status" value="1"/>
</dbReference>
<dbReference type="InterPro" id="IPR010982">
    <property type="entry name" value="Lambda_DNA-bd_dom_sf"/>
</dbReference>
<dbReference type="PANTHER" id="PTHR46558:SF11">
    <property type="entry name" value="HTH-TYPE TRANSCRIPTIONAL REGULATOR XRE"/>
    <property type="match status" value="1"/>
</dbReference>
<dbReference type="Pfam" id="PF01381">
    <property type="entry name" value="HTH_3"/>
    <property type="match status" value="1"/>
</dbReference>
<accession>A0A2S0K4W6</accession>
<evidence type="ECO:0000313" key="5">
    <source>
        <dbReference type="Proteomes" id="UP000238825"/>
    </source>
</evidence>
<organism evidence="3 5">
    <name type="scientific">Lysinibacillus sphaericus</name>
    <name type="common">Bacillus sphaericus</name>
    <dbReference type="NCBI Taxonomy" id="1421"/>
    <lineage>
        <taxon>Bacteria</taxon>
        <taxon>Bacillati</taxon>
        <taxon>Bacillota</taxon>
        <taxon>Bacilli</taxon>
        <taxon>Bacillales</taxon>
        <taxon>Bacillaceae</taxon>
        <taxon>Lysinibacillus</taxon>
    </lineage>
</organism>
<name>A0A2S0K4W6_LYSSH</name>
<evidence type="ECO:0000313" key="3">
    <source>
        <dbReference type="EMBL" id="AVK98401.1"/>
    </source>
</evidence>
<evidence type="ECO:0000256" key="1">
    <source>
        <dbReference type="ARBA" id="ARBA00023125"/>
    </source>
</evidence>
<feature type="domain" description="HTH cro/C1-type" evidence="2">
    <location>
        <begin position="15"/>
        <end position="69"/>
    </location>
</feature>
<dbReference type="SMART" id="SM00530">
    <property type="entry name" value="HTH_XRE"/>
    <property type="match status" value="1"/>
</dbReference>
<dbReference type="Proteomes" id="UP000238825">
    <property type="component" value="Chromosome"/>
</dbReference>
<dbReference type="Gene3D" id="1.10.260.40">
    <property type="entry name" value="lambda repressor-like DNA-binding domains"/>
    <property type="match status" value="1"/>
</dbReference>
<dbReference type="AlphaFoldDB" id="A0A2S0K4W6"/>
<reference evidence="4 6" key="2">
    <citation type="submission" date="2018-06" db="EMBL/GenBank/DDBJ databases">
        <authorList>
            <consortium name="Pathogen Informatics"/>
            <person name="Doyle S."/>
        </authorList>
    </citation>
    <scope>NUCLEOTIDE SEQUENCE [LARGE SCALE GENOMIC DNA]</scope>
    <source>
        <strain evidence="4 6">NCTC10338</strain>
    </source>
</reference>
<evidence type="ECO:0000313" key="4">
    <source>
        <dbReference type="EMBL" id="SUV15632.1"/>
    </source>
</evidence>
<keyword evidence="1" id="KW-0238">DNA-binding</keyword>
<sequence>MKNKDGQAIALGNRLKMLRHKHHLTLAALADLLGISHSYVGFIEKGTRKASEKVLQKYADFFDVSFAELVELQLQTIPTIHSPSSETPPPLTNEIIELNNLLLKLNEDIRCTMIEDFKEQIQQTLYHLLTPYELSDIKRSITKIKNAWFSESEESEEVDQYKSYKGYINLSNEPIYFQLQVEQHILHLQLLHADRRQRSLFESWLGDCSFYYQTEEYLQHIREPQKIVNILWLSPNMSYRQQHDYLVQKALLSLELNYCDVKLSWFVHNYEQHNTMQDIQEHIS</sequence>
<dbReference type="EMBL" id="CP019980">
    <property type="protein sequence ID" value="AVK98401.1"/>
    <property type="molecule type" value="Genomic_DNA"/>
</dbReference>
<reference evidence="3 5" key="1">
    <citation type="submission" date="2017-03" db="EMBL/GenBank/DDBJ databases">
        <title>The whole genome sequencing and assembly of Lysinibacillus sphaericus DSM 28T strain.</title>
        <authorList>
            <person name="Lee Y.-J."/>
            <person name="Yi H."/>
            <person name="Bahn Y.-S."/>
            <person name="Kim J.F."/>
            <person name="Lee D.-W."/>
        </authorList>
    </citation>
    <scope>NUCLEOTIDE SEQUENCE [LARGE SCALE GENOMIC DNA]</scope>
    <source>
        <strain evidence="3 5">DSM 28</strain>
    </source>
</reference>
<proteinExistence type="predicted"/>
<protein>
    <submittedName>
        <fullName evidence="3 4">Transcriptional regulator</fullName>
    </submittedName>
</protein>
<dbReference type="Proteomes" id="UP000255295">
    <property type="component" value="Unassembled WGS sequence"/>
</dbReference>
<evidence type="ECO:0000313" key="6">
    <source>
        <dbReference type="Proteomes" id="UP000255295"/>
    </source>
</evidence>
<dbReference type="GeneID" id="48278465"/>
<dbReference type="EMBL" id="UFSZ01000001">
    <property type="protein sequence ID" value="SUV15632.1"/>
    <property type="molecule type" value="Genomic_DNA"/>
</dbReference>
<dbReference type="PROSITE" id="PS50943">
    <property type="entry name" value="HTH_CROC1"/>
    <property type="match status" value="1"/>
</dbReference>